<dbReference type="EMBL" id="BAAFST010000020">
    <property type="protein sequence ID" value="GAB1303154.1"/>
    <property type="molecule type" value="Genomic_DNA"/>
</dbReference>
<name>A0ABQ0FV84_APOSI</name>
<evidence type="ECO:0000313" key="1">
    <source>
        <dbReference type="EMBL" id="GAB1303154.1"/>
    </source>
</evidence>
<dbReference type="Proteomes" id="UP001623349">
    <property type="component" value="Unassembled WGS sequence"/>
</dbReference>
<accession>A0ABQ0FV84</accession>
<organism evidence="1 2">
    <name type="scientific">Apodemus speciosus</name>
    <name type="common">Large Japanese field mouse</name>
    <dbReference type="NCBI Taxonomy" id="105296"/>
    <lineage>
        <taxon>Eukaryota</taxon>
        <taxon>Metazoa</taxon>
        <taxon>Chordata</taxon>
        <taxon>Craniata</taxon>
        <taxon>Vertebrata</taxon>
        <taxon>Euteleostomi</taxon>
        <taxon>Mammalia</taxon>
        <taxon>Eutheria</taxon>
        <taxon>Euarchontoglires</taxon>
        <taxon>Glires</taxon>
        <taxon>Rodentia</taxon>
        <taxon>Myomorpha</taxon>
        <taxon>Muroidea</taxon>
        <taxon>Muridae</taxon>
        <taxon>Murinae</taxon>
        <taxon>Apodemus</taxon>
    </lineage>
</organism>
<comment type="caution">
    <text evidence="1">The sequence shown here is derived from an EMBL/GenBank/DDBJ whole genome shotgun (WGS) entry which is preliminary data.</text>
</comment>
<protein>
    <submittedName>
        <fullName evidence="1">Uncharacterized protein</fullName>
    </submittedName>
</protein>
<keyword evidence="2" id="KW-1185">Reference proteome</keyword>
<reference evidence="1 2" key="1">
    <citation type="submission" date="2024-08" db="EMBL/GenBank/DDBJ databases">
        <title>The draft genome of Apodemus speciosus.</title>
        <authorList>
            <person name="Nabeshima K."/>
            <person name="Suzuki S."/>
            <person name="Onuma M."/>
        </authorList>
    </citation>
    <scope>NUCLEOTIDE SEQUENCE [LARGE SCALE GENOMIC DNA]</scope>
    <source>
        <strain evidence="1">IB14-021</strain>
    </source>
</reference>
<proteinExistence type="predicted"/>
<evidence type="ECO:0000313" key="2">
    <source>
        <dbReference type="Proteomes" id="UP001623349"/>
    </source>
</evidence>
<gene>
    <name evidence="1" type="ORF">APTSU1_001839500</name>
</gene>
<sequence>MSPSCDTTCDQKSSAAIQVPRRVKALLGKQLRCEPKQLGPSVRQPATEAGSGLQLCVTAGAEPSLSSACKFCPASLGGGAAFYQAAADKKLQA</sequence>